<evidence type="ECO:0000259" key="1">
    <source>
        <dbReference type="Pfam" id="PF14032"/>
    </source>
</evidence>
<protein>
    <recommendedName>
        <fullName evidence="1">PknH-like extracellular domain-containing protein</fullName>
    </recommendedName>
</protein>
<dbReference type="Proteomes" id="UP000077342">
    <property type="component" value="Unassembled WGS sequence"/>
</dbReference>
<keyword evidence="3" id="KW-1185">Reference proteome</keyword>
<name>A0A162EWP1_9MYCO</name>
<feature type="domain" description="PknH-like extracellular" evidence="1">
    <location>
        <begin position="25"/>
        <end position="230"/>
    </location>
</feature>
<dbReference type="AlphaFoldDB" id="A0A162EWP1"/>
<dbReference type="InterPro" id="IPR038232">
    <property type="entry name" value="PknH-like_Extracell_sf"/>
</dbReference>
<evidence type="ECO:0000313" key="3">
    <source>
        <dbReference type="Proteomes" id="UP000077342"/>
    </source>
</evidence>
<comment type="caution">
    <text evidence="2">The sequence shown here is derived from an EMBL/GenBank/DDBJ whole genome shotgun (WGS) entry which is preliminary data.</text>
</comment>
<reference evidence="3" key="1">
    <citation type="submission" date="2016-04" db="EMBL/GenBank/DDBJ databases">
        <authorList>
            <person name="Strapagiel D."/>
            <person name="Borowka P."/>
            <person name="Marciniak B."/>
            <person name="Bakula Z."/>
            <person name="Van Ingen J."/>
            <person name="Safianowska A."/>
            <person name="Dziadek J."/>
            <person name="Jagielski T."/>
        </authorList>
    </citation>
    <scope>NUCLEOTIDE SEQUENCE [LARGE SCALE GENOMIC DNA]</scope>
    <source>
        <strain evidence="3">1010001458</strain>
    </source>
</reference>
<proteinExistence type="predicted"/>
<dbReference type="EMBL" id="LWCI01000185">
    <property type="protein sequence ID" value="KZS53613.1"/>
    <property type="molecule type" value="Genomic_DNA"/>
</dbReference>
<gene>
    <name evidence="2" type="ORF">A4G28_05075</name>
</gene>
<dbReference type="Gene3D" id="3.40.1000.70">
    <property type="entry name" value="PknH-like extracellular domain"/>
    <property type="match status" value="1"/>
</dbReference>
<dbReference type="InterPro" id="IPR026954">
    <property type="entry name" value="PknH-like_Extracell"/>
</dbReference>
<organism evidence="2 3">
    <name type="scientific">Mycobacterium ostraviense</name>
    <dbReference type="NCBI Taxonomy" id="2738409"/>
    <lineage>
        <taxon>Bacteria</taxon>
        <taxon>Bacillati</taxon>
        <taxon>Actinomycetota</taxon>
        <taxon>Actinomycetes</taxon>
        <taxon>Mycobacteriales</taxon>
        <taxon>Mycobacteriaceae</taxon>
        <taxon>Mycobacterium</taxon>
    </lineage>
</organism>
<dbReference type="Pfam" id="PF14032">
    <property type="entry name" value="PknH_C"/>
    <property type="match status" value="1"/>
</dbReference>
<evidence type="ECO:0000313" key="2">
    <source>
        <dbReference type="EMBL" id="KZS53613.1"/>
    </source>
</evidence>
<accession>A0A162EWP1</accession>
<sequence>MAAGCTAVVAGTVRPTPGLKPRPITGQKIKQVLLDEAALSRMLDQPFKTEAQFPPLFGGRDQLSYAYGPASPADCVGVVTVLARDAYHSAAVNDVVREIWWHTSDSVRVISVAEGVVTLPTAADADALFAKFSQQWNQCDGTVVNLAGATLSFADTVSDVRVANSVLAATVSDQPSMPGSNPMPVARAMGLRVNCLVDVEVTFFGSEGPSGRGTANLDTSAVDIAHAMMDTISQLS</sequence>